<keyword evidence="1" id="KW-0472">Membrane</keyword>
<protein>
    <submittedName>
        <fullName evidence="2">Uncharacterized protein</fullName>
    </submittedName>
</protein>
<dbReference type="OrthoDB" id="10563703at2759"/>
<keyword evidence="1" id="KW-0812">Transmembrane</keyword>
<dbReference type="KEGG" id="nce:NCER_100985"/>
<feature type="transmembrane region" description="Helical" evidence="1">
    <location>
        <begin position="100"/>
        <end position="125"/>
    </location>
</feature>
<accession>C4V8X9</accession>
<dbReference type="Proteomes" id="UP000009082">
    <property type="component" value="Unassembled WGS sequence"/>
</dbReference>
<dbReference type="AlphaFoldDB" id="C4V8X9"/>
<evidence type="ECO:0000313" key="3">
    <source>
        <dbReference type="Proteomes" id="UP000009082"/>
    </source>
</evidence>
<feature type="transmembrane region" description="Helical" evidence="1">
    <location>
        <begin position="137"/>
        <end position="159"/>
    </location>
</feature>
<evidence type="ECO:0000313" key="2">
    <source>
        <dbReference type="EMBL" id="EEQ82319.1"/>
    </source>
</evidence>
<dbReference type="HOGENOM" id="CLU_1434817_0_0_1"/>
<gene>
    <name evidence="2" type="ORF">NCER_100985</name>
</gene>
<dbReference type="VEuPathDB" id="MicrosporidiaDB:NCER_100985"/>
<evidence type="ECO:0000256" key="1">
    <source>
        <dbReference type="SAM" id="Phobius"/>
    </source>
</evidence>
<name>C4V8X9_VAIC1</name>
<keyword evidence="1" id="KW-1133">Transmembrane helix</keyword>
<dbReference type="InParanoid" id="C4V8X9"/>
<feature type="transmembrane region" description="Helical" evidence="1">
    <location>
        <begin position="21"/>
        <end position="38"/>
    </location>
</feature>
<organism evidence="3">
    <name type="scientific">Vairimorpha ceranae (strain BRL01)</name>
    <name type="common">Microsporidian parasite</name>
    <name type="synonym">Nosema ceranae</name>
    <dbReference type="NCBI Taxonomy" id="578460"/>
    <lineage>
        <taxon>Eukaryota</taxon>
        <taxon>Fungi</taxon>
        <taxon>Fungi incertae sedis</taxon>
        <taxon>Microsporidia</taxon>
        <taxon>Nosematidae</taxon>
        <taxon>Vairimorpha</taxon>
    </lineage>
</organism>
<proteinExistence type="predicted"/>
<feature type="transmembrane region" description="Helical" evidence="1">
    <location>
        <begin position="59"/>
        <end position="80"/>
    </location>
</feature>
<dbReference type="EMBL" id="ACOL01000075">
    <property type="protein sequence ID" value="EEQ82319.1"/>
    <property type="molecule type" value="Genomic_DNA"/>
</dbReference>
<reference evidence="3" key="1">
    <citation type="journal article" date="2009" name="PLoS Pathog.">
        <title>Genomic analyses of the microsporidian Nosema ceranae, an emergent pathogen of honey bees.</title>
        <authorList>
            <person name="Cornman R.S."/>
            <person name="Chen Y.P."/>
            <person name="Schatz M.C."/>
            <person name="Street C."/>
            <person name="Zhao Y."/>
            <person name="Desany B."/>
            <person name="Egholm M."/>
            <person name="Hutchison S."/>
            <person name="Pettis J.S."/>
            <person name="Lipkin W.I."/>
            <person name="Evans J.D."/>
        </authorList>
    </citation>
    <scope>NUCLEOTIDE SEQUENCE [LARGE SCALE GENOMIC DNA]</scope>
    <source>
        <strain evidence="3">BRL01</strain>
    </source>
</reference>
<sequence length="189" mass="21816">MVSSNTSCDTNTMTYYQELKTAIFIFINLFSLLNYAILGAKISNIGENTSIGTIFSIKVINVFYICLIIFIGVRFFAFFIGRDLNDLLLHRSLNSGGTRIKLRVLAILILIEMLVFGTYFIYILYPFNILHDNTARCILILICTSHILNIFNLYMINYIHPDLCGFKYKNRVNNYFNRLESERQAISSV</sequence>